<evidence type="ECO:0000313" key="17">
    <source>
        <dbReference type="EMBL" id="TQV87204.1"/>
    </source>
</evidence>
<dbReference type="Pfam" id="PF01627">
    <property type="entry name" value="Hpt"/>
    <property type="match status" value="1"/>
</dbReference>
<keyword evidence="4" id="KW-0808">Transferase</keyword>
<evidence type="ECO:0000256" key="8">
    <source>
        <dbReference type="ARBA" id="ARBA00023012"/>
    </source>
</evidence>
<dbReference type="OrthoDB" id="6724607at2"/>
<dbReference type="Pfam" id="PF00512">
    <property type="entry name" value="HisKA"/>
    <property type="match status" value="1"/>
</dbReference>
<keyword evidence="13" id="KW-0812">Transmembrane</keyword>
<comment type="caution">
    <text evidence="12">Lacks conserved residue(s) required for the propagation of feature annotation.</text>
</comment>
<evidence type="ECO:0000259" key="15">
    <source>
        <dbReference type="PROSITE" id="PS50110"/>
    </source>
</evidence>
<dbReference type="PRINTS" id="PR00344">
    <property type="entry name" value="BCTRLSENSOR"/>
</dbReference>
<evidence type="ECO:0000256" key="13">
    <source>
        <dbReference type="SAM" id="Phobius"/>
    </source>
</evidence>
<evidence type="ECO:0000259" key="16">
    <source>
        <dbReference type="PROSITE" id="PS50894"/>
    </source>
</evidence>
<dbReference type="InterPro" id="IPR008207">
    <property type="entry name" value="Sig_transdc_His_kin_Hpt_dom"/>
</dbReference>
<comment type="subunit">
    <text evidence="9">At low DSF concentrations, interacts with RpfF.</text>
</comment>
<dbReference type="PROSITE" id="PS50894">
    <property type="entry name" value="HPT"/>
    <property type="match status" value="1"/>
</dbReference>
<dbReference type="Gene3D" id="1.20.120.160">
    <property type="entry name" value="HPT domain"/>
    <property type="match status" value="1"/>
</dbReference>
<keyword evidence="5" id="KW-0547">Nucleotide-binding</keyword>
<dbReference type="PANTHER" id="PTHR45339:SF5">
    <property type="entry name" value="HISTIDINE KINASE"/>
    <property type="match status" value="1"/>
</dbReference>
<dbReference type="GO" id="GO:0005524">
    <property type="term" value="F:ATP binding"/>
    <property type="evidence" value="ECO:0007669"/>
    <property type="project" value="UniProtKB-KW"/>
</dbReference>
<feature type="transmembrane region" description="Helical" evidence="13">
    <location>
        <begin position="21"/>
        <end position="42"/>
    </location>
</feature>
<dbReference type="FunFam" id="1.10.287.130:FF:000002">
    <property type="entry name" value="Two-component osmosensing histidine kinase"/>
    <property type="match status" value="1"/>
</dbReference>
<dbReference type="InterPro" id="IPR004358">
    <property type="entry name" value="Sig_transdc_His_kin-like_C"/>
</dbReference>
<keyword evidence="3 12" id="KW-0597">Phosphoprotein</keyword>
<sequence length="946" mass="104050">MNKQELIDARRLSVIKLKSSLVNLILVIFSIVAIPALIGSLLRIRDLGYLPIMTVHILVVTAIISTTLFRKKIPLPLRAGMIMGAFLIVGIAGTFKFGLTGNGIPFLLGSVIISTILFGKRAGFVFFCISLMIILTMLFLVSTEKITFQTDFNLYNMAWSSWLAFALSFCFLAAIFIVVLGRFNQFFFELVENLEKHVATSVKELKLANQAKSEFLANMSHEIRTPMNGVLGMLRLLLKTELTDTQRHKASLAKSSAQSLLALINDILDFSKVEAGKMELEVISFDLVKMLGELAEAMALRAEDKGVVLVADLTEIKVSKVKGDPNRLRQILTNLIGNAVKFTSEGQVVIRASLDSLKEESLLFSCVVIDTGVGIEADKVETLFDAFTQVDASTTREFGGTGLGLSISNKLCELMGGEIHVNSQPGRGSQFEFSVELYASEDAIPLIPEENITKLKILVVDENLDSREVICKQLRNWGAQAFGAKSSREALNLCKQHSLPAKTSAITDCDTSKPFDAAFISMGLSSVNGIELGELMMAEQNNKPMKMVIMTDLAHSYNSKYFSDRGYCYHFPKPAVTGSLLSATNAIINLTNVVASSVEKNIESEDISGSTPQSAAQQVVSDSDENLDQTQLAAVKQTKAKILVVEDNFVNQQVVLGMLDEFGLSSDIAENGAHALSLLSSASRVDFYQLVLMDCQMPEMDGYQASQLIRSGDGGEQGKDIVIVAMTANAMEGDKQKCLQAGMNDYLSKPLEPSRLLATLHYWLCTPAEQRESIESSMERFSAKQMESKMGSKEQQESLQIFNNEPLEEYKGLKADDEYRDDSEPKLKKANGVWDKQSALKRVLGKENILQVLLASYIKEAPKYLEKLSLAVSEEDDKNVSFFAHTIKGLSGNVGGIKVSSISEEIEHLAKAQKSDSYTKKMPHLEQACLQLQSQIELFLSGSEIK</sequence>
<gene>
    <name evidence="17" type="ORF">FLL46_15485</name>
</gene>
<feature type="transmembrane region" description="Helical" evidence="13">
    <location>
        <begin position="48"/>
        <end position="68"/>
    </location>
</feature>
<dbReference type="Gene3D" id="3.30.565.10">
    <property type="entry name" value="Histidine kinase-like ATPase, C-terminal domain"/>
    <property type="match status" value="1"/>
</dbReference>
<dbReference type="GO" id="GO:0000155">
    <property type="term" value="F:phosphorelay sensor kinase activity"/>
    <property type="evidence" value="ECO:0007669"/>
    <property type="project" value="InterPro"/>
</dbReference>
<feature type="domain" description="HPt" evidence="16">
    <location>
        <begin position="846"/>
        <end position="946"/>
    </location>
</feature>
<dbReference type="AlphaFoldDB" id="A0A545UCK7"/>
<name>A0A545UCK7_9GAMM</name>
<feature type="domain" description="Histidine kinase" evidence="14">
    <location>
        <begin position="218"/>
        <end position="439"/>
    </location>
</feature>
<keyword evidence="8" id="KW-0902">Two-component regulatory system</keyword>
<accession>A0A545UCK7</accession>
<dbReference type="InterPro" id="IPR036641">
    <property type="entry name" value="HPT_dom_sf"/>
</dbReference>
<evidence type="ECO:0000256" key="3">
    <source>
        <dbReference type="ARBA" id="ARBA00022553"/>
    </source>
</evidence>
<dbReference type="InterPro" id="IPR011006">
    <property type="entry name" value="CheY-like_superfamily"/>
</dbReference>
<evidence type="ECO:0000256" key="12">
    <source>
        <dbReference type="PROSITE-ProRule" id="PRU00169"/>
    </source>
</evidence>
<reference evidence="17 18" key="1">
    <citation type="submission" date="2019-07" db="EMBL/GenBank/DDBJ databases">
        <title>Draft genome for Aliikangiella sp. M105.</title>
        <authorList>
            <person name="Wang G."/>
        </authorList>
    </citation>
    <scope>NUCLEOTIDE SEQUENCE [LARGE SCALE GENOMIC DNA]</scope>
    <source>
        <strain evidence="17 18">M105</strain>
    </source>
</reference>
<dbReference type="Proteomes" id="UP000315439">
    <property type="component" value="Unassembled WGS sequence"/>
</dbReference>
<organism evidence="17 18">
    <name type="scientific">Aliikangiella coralliicola</name>
    <dbReference type="NCBI Taxonomy" id="2592383"/>
    <lineage>
        <taxon>Bacteria</taxon>
        <taxon>Pseudomonadati</taxon>
        <taxon>Pseudomonadota</taxon>
        <taxon>Gammaproteobacteria</taxon>
        <taxon>Oceanospirillales</taxon>
        <taxon>Pleioneaceae</taxon>
        <taxon>Aliikangiella</taxon>
    </lineage>
</organism>
<dbReference type="InterPro" id="IPR048437">
    <property type="entry name" value="MASE11"/>
</dbReference>
<dbReference type="FunFam" id="3.30.565.10:FF:000010">
    <property type="entry name" value="Sensor histidine kinase RcsC"/>
    <property type="match status" value="1"/>
</dbReference>
<feature type="modified residue" description="Phosphohistidine" evidence="11">
    <location>
        <position position="885"/>
    </location>
</feature>
<dbReference type="CDD" id="cd00088">
    <property type="entry name" value="HPT"/>
    <property type="match status" value="1"/>
</dbReference>
<dbReference type="Pfam" id="PF00072">
    <property type="entry name" value="Response_reg"/>
    <property type="match status" value="1"/>
</dbReference>
<dbReference type="CDD" id="cd00082">
    <property type="entry name" value="HisKA"/>
    <property type="match status" value="1"/>
</dbReference>
<dbReference type="EC" id="2.7.13.3" evidence="2"/>
<evidence type="ECO:0000256" key="9">
    <source>
        <dbReference type="ARBA" id="ARBA00064003"/>
    </source>
</evidence>
<comment type="catalytic activity">
    <reaction evidence="1">
        <text>ATP + protein L-histidine = ADP + protein N-phospho-L-histidine.</text>
        <dbReference type="EC" id="2.7.13.3"/>
    </reaction>
</comment>
<dbReference type="SMART" id="SM00388">
    <property type="entry name" value="HisKA"/>
    <property type="match status" value="1"/>
</dbReference>
<feature type="modified residue" description="4-aspartylphosphate" evidence="12">
    <location>
        <position position="694"/>
    </location>
</feature>
<evidence type="ECO:0000256" key="7">
    <source>
        <dbReference type="ARBA" id="ARBA00022840"/>
    </source>
</evidence>
<dbReference type="EMBL" id="VIKS01000009">
    <property type="protein sequence ID" value="TQV87204.1"/>
    <property type="molecule type" value="Genomic_DNA"/>
</dbReference>
<dbReference type="Pfam" id="PF20969">
    <property type="entry name" value="MASE11"/>
    <property type="match status" value="1"/>
</dbReference>
<dbReference type="InterPro" id="IPR003661">
    <property type="entry name" value="HisK_dim/P_dom"/>
</dbReference>
<dbReference type="PANTHER" id="PTHR45339">
    <property type="entry name" value="HYBRID SIGNAL TRANSDUCTION HISTIDINE KINASE J"/>
    <property type="match status" value="1"/>
</dbReference>
<feature type="domain" description="Response regulatory" evidence="15">
    <location>
        <begin position="456"/>
        <end position="588"/>
    </location>
</feature>
<evidence type="ECO:0000256" key="6">
    <source>
        <dbReference type="ARBA" id="ARBA00022777"/>
    </source>
</evidence>
<dbReference type="PROSITE" id="PS50109">
    <property type="entry name" value="HIS_KIN"/>
    <property type="match status" value="1"/>
</dbReference>
<feature type="transmembrane region" description="Helical" evidence="13">
    <location>
        <begin position="162"/>
        <end position="180"/>
    </location>
</feature>
<dbReference type="SUPFAM" id="SSF47384">
    <property type="entry name" value="Homodimeric domain of signal transducing histidine kinase"/>
    <property type="match status" value="1"/>
</dbReference>
<feature type="transmembrane region" description="Helical" evidence="13">
    <location>
        <begin position="124"/>
        <end position="142"/>
    </location>
</feature>
<dbReference type="CDD" id="cd16922">
    <property type="entry name" value="HATPase_EvgS-ArcB-TorS-like"/>
    <property type="match status" value="1"/>
</dbReference>
<dbReference type="SMART" id="SM00387">
    <property type="entry name" value="HATPase_c"/>
    <property type="match status" value="1"/>
</dbReference>
<dbReference type="SMART" id="SM00448">
    <property type="entry name" value="REC"/>
    <property type="match status" value="2"/>
</dbReference>
<dbReference type="RefSeq" id="WP_142932231.1">
    <property type="nucleotide sequence ID" value="NZ_ML660165.1"/>
</dbReference>
<dbReference type="Gene3D" id="3.40.50.2300">
    <property type="match status" value="2"/>
</dbReference>
<dbReference type="Gene3D" id="1.10.287.130">
    <property type="match status" value="1"/>
</dbReference>
<dbReference type="InterPro" id="IPR036097">
    <property type="entry name" value="HisK_dim/P_sf"/>
</dbReference>
<keyword evidence="13" id="KW-0472">Membrane</keyword>
<evidence type="ECO:0000256" key="10">
    <source>
        <dbReference type="ARBA" id="ARBA00068150"/>
    </source>
</evidence>
<dbReference type="SUPFAM" id="SSF52172">
    <property type="entry name" value="CheY-like"/>
    <property type="match status" value="2"/>
</dbReference>
<comment type="caution">
    <text evidence="17">The sequence shown here is derived from an EMBL/GenBank/DDBJ whole genome shotgun (WGS) entry which is preliminary data.</text>
</comment>
<dbReference type="SUPFAM" id="SSF55874">
    <property type="entry name" value="ATPase domain of HSP90 chaperone/DNA topoisomerase II/histidine kinase"/>
    <property type="match status" value="1"/>
</dbReference>
<dbReference type="PROSITE" id="PS50110">
    <property type="entry name" value="RESPONSE_REGULATORY"/>
    <property type="match status" value="2"/>
</dbReference>
<evidence type="ECO:0000313" key="18">
    <source>
        <dbReference type="Proteomes" id="UP000315439"/>
    </source>
</evidence>
<dbReference type="CDD" id="cd17546">
    <property type="entry name" value="REC_hyHK_CKI1_RcsC-like"/>
    <property type="match status" value="1"/>
</dbReference>
<evidence type="ECO:0000259" key="14">
    <source>
        <dbReference type="PROSITE" id="PS50109"/>
    </source>
</evidence>
<keyword evidence="7" id="KW-0067">ATP-binding</keyword>
<dbReference type="SUPFAM" id="SSF47226">
    <property type="entry name" value="Histidine-containing phosphotransfer domain, HPT domain"/>
    <property type="match status" value="1"/>
</dbReference>
<keyword evidence="13" id="KW-1133">Transmembrane helix</keyword>
<evidence type="ECO:0000256" key="5">
    <source>
        <dbReference type="ARBA" id="ARBA00022741"/>
    </source>
</evidence>
<dbReference type="Pfam" id="PF02518">
    <property type="entry name" value="HATPase_c"/>
    <property type="match status" value="1"/>
</dbReference>
<protein>
    <recommendedName>
        <fullName evidence="10">Sensory/regulatory protein RpfC</fullName>
        <ecNumber evidence="2">2.7.13.3</ecNumber>
    </recommendedName>
</protein>
<keyword evidence="18" id="KW-1185">Reference proteome</keyword>
<dbReference type="GO" id="GO:0005886">
    <property type="term" value="C:plasma membrane"/>
    <property type="evidence" value="ECO:0007669"/>
    <property type="project" value="UniProtKB-SubCell"/>
</dbReference>
<evidence type="ECO:0000256" key="4">
    <source>
        <dbReference type="ARBA" id="ARBA00022679"/>
    </source>
</evidence>
<keyword evidence="6" id="KW-0418">Kinase</keyword>
<dbReference type="InterPro" id="IPR003594">
    <property type="entry name" value="HATPase_dom"/>
</dbReference>
<proteinExistence type="predicted"/>
<dbReference type="InterPro" id="IPR036890">
    <property type="entry name" value="HATPase_C_sf"/>
</dbReference>
<evidence type="ECO:0000256" key="1">
    <source>
        <dbReference type="ARBA" id="ARBA00000085"/>
    </source>
</evidence>
<feature type="transmembrane region" description="Helical" evidence="13">
    <location>
        <begin position="99"/>
        <end position="117"/>
    </location>
</feature>
<feature type="domain" description="Response regulatory" evidence="15">
    <location>
        <begin position="641"/>
        <end position="764"/>
    </location>
</feature>
<dbReference type="InterPro" id="IPR005467">
    <property type="entry name" value="His_kinase_dom"/>
</dbReference>
<evidence type="ECO:0000256" key="11">
    <source>
        <dbReference type="PROSITE-ProRule" id="PRU00110"/>
    </source>
</evidence>
<dbReference type="InterPro" id="IPR001789">
    <property type="entry name" value="Sig_transdc_resp-reg_receiver"/>
</dbReference>
<evidence type="ECO:0000256" key="2">
    <source>
        <dbReference type="ARBA" id="ARBA00012438"/>
    </source>
</evidence>